<gene>
    <name evidence="1" type="ORF">LTR37_012370</name>
</gene>
<organism evidence="1 2">
    <name type="scientific">Vermiconidia calcicola</name>
    <dbReference type="NCBI Taxonomy" id="1690605"/>
    <lineage>
        <taxon>Eukaryota</taxon>
        <taxon>Fungi</taxon>
        <taxon>Dikarya</taxon>
        <taxon>Ascomycota</taxon>
        <taxon>Pezizomycotina</taxon>
        <taxon>Dothideomycetes</taxon>
        <taxon>Dothideomycetidae</taxon>
        <taxon>Mycosphaerellales</taxon>
        <taxon>Extremaceae</taxon>
        <taxon>Vermiconidia</taxon>
    </lineage>
</organism>
<name>A0ACC3MZI5_9PEZI</name>
<reference evidence="1" key="1">
    <citation type="submission" date="2023-07" db="EMBL/GenBank/DDBJ databases">
        <title>Black Yeasts Isolated from many extreme environments.</title>
        <authorList>
            <person name="Coleine C."/>
            <person name="Stajich J.E."/>
            <person name="Selbmann L."/>
        </authorList>
    </citation>
    <scope>NUCLEOTIDE SEQUENCE</scope>
    <source>
        <strain evidence="1">CCFEE 5714</strain>
    </source>
</reference>
<evidence type="ECO:0000313" key="1">
    <source>
        <dbReference type="EMBL" id="KAK3707038.1"/>
    </source>
</evidence>
<dbReference type="EMBL" id="JAUTXU010000114">
    <property type="protein sequence ID" value="KAK3707038.1"/>
    <property type="molecule type" value="Genomic_DNA"/>
</dbReference>
<proteinExistence type="predicted"/>
<evidence type="ECO:0000313" key="2">
    <source>
        <dbReference type="Proteomes" id="UP001281147"/>
    </source>
</evidence>
<sequence>MEVDRSRGRIRRKLLDIEDKTGGRLSLPTALKSPGLLSCVRDQRSSPFYVFEYHPYNKSAPYFRPGYAASHKTDTKLLLACRRTWLEANHLPMKLATHSFWFFNGPLDLARLRQSSATLFDRDHINTGMNRTCKIHPPEPYRYADFFQRLTPLSRTQLEHVHIFVSLSWLHPFHGGLDPTTYLSTEWFATKELTITIRDGDWDWWISKRASQIETSWLQTLLDTPNLDEIRILRLELEMGTEDVKQLDAVTSVMANMQGTQLQRSGGVELGEWSKPTAVVEVCETAGVLKQSHVQTTYLTRTILWTPKHLNDGPRKHPSGYWTVNRELVDCWTPGQMVMGKARKRDGRRSLPVWRRNHWQLRFLNERAQQRFEQRAKAAAYMKSWHTEGSLLRLV</sequence>
<keyword evidence="2" id="KW-1185">Reference proteome</keyword>
<dbReference type="Proteomes" id="UP001281147">
    <property type="component" value="Unassembled WGS sequence"/>
</dbReference>
<protein>
    <submittedName>
        <fullName evidence="1">Uncharacterized protein</fullName>
    </submittedName>
</protein>
<accession>A0ACC3MZI5</accession>
<comment type="caution">
    <text evidence="1">The sequence shown here is derived from an EMBL/GenBank/DDBJ whole genome shotgun (WGS) entry which is preliminary data.</text>
</comment>